<comment type="caution">
    <text evidence="1">The sequence shown here is derived from an EMBL/GenBank/DDBJ whole genome shotgun (WGS) entry which is preliminary data.</text>
</comment>
<reference evidence="1 2" key="1">
    <citation type="submission" date="2018-05" db="EMBL/GenBank/DDBJ databases">
        <title>Genomic Encyclopedia of Type Strains, Phase IV (KMG-IV): sequencing the most valuable type-strain genomes for metagenomic binning, comparative biology and taxonomic classification.</title>
        <authorList>
            <person name="Goeker M."/>
        </authorList>
    </citation>
    <scope>NUCLEOTIDE SEQUENCE [LARGE SCALE GENOMIC DNA]</scope>
    <source>
        <strain evidence="1 2">DSM 6462</strain>
    </source>
</reference>
<dbReference type="EMBL" id="QJJK01000024">
    <property type="protein sequence ID" value="PXW50681.1"/>
    <property type="molecule type" value="Genomic_DNA"/>
</dbReference>
<proteinExistence type="predicted"/>
<dbReference type="OrthoDB" id="8100986at2"/>
<gene>
    <name evidence="1" type="ORF">C7450_1242</name>
</gene>
<name>A0A2V3TSA3_9HYPH</name>
<accession>A0A2V3TSA3</accession>
<sequence length="115" mass="13073">MKSETRDISETLVWTCGMILQSSPEDRQRIALAYREAQELVASMPLDNGDARPRIVACFKRSDTYRAADDIACVGWTLTAIQERVNEQNLPGWRKLRKVLNEAVELLLMAEPTVH</sequence>
<protein>
    <submittedName>
        <fullName evidence="1">Uncharacterized protein</fullName>
    </submittedName>
</protein>
<dbReference type="Proteomes" id="UP000248021">
    <property type="component" value="Unassembled WGS sequence"/>
</dbReference>
<dbReference type="AlphaFoldDB" id="A0A2V3TSA3"/>
<keyword evidence="2" id="KW-1185">Reference proteome</keyword>
<evidence type="ECO:0000313" key="1">
    <source>
        <dbReference type="EMBL" id="PXW50681.1"/>
    </source>
</evidence>
<evidence type="ECO:0000313" key="2">
    <source>
        <dbReference type="Proteomes" id="UP000248021"/>
    </source>
</evidence>
<organism evidence="1 2">
    <name type="scientific">Chelatococcus asaccharovorans</name>
    <dbReference type="NCBI Taxonomy" id="28210"/>
    <lineage>
        <taxon>Bacteria</taxon>
        <taxon>Pseudomonadati</taxon>
        <taxon>Pseudomonadota</taxon>
        <taxon>Alphaproteobacteria</taxon>
        <taxon>Hyphomicrobiales</taxon>
        <taxon>Chelatococcaceae</taxon>
        <taxon>Chelatococcus</taxon>
    </lineage>
</organism>
<dbReference type="RefSeq" id="WP_110378531.1">
    <property type="nucleotide sequence ID" value="NZ_JAHBRY010000006.1"/>
</dbReference>